<dbReference type="KEGG" id="aaq:AOC05_14090"/>
<dbReference type="Pfam" id="PF00903">
    <property type="entry name" value="Glyoxalase"/>
    <property type="match status" value="1"/>
</dbReference>
<feature type="domain" description="VOC" evidence="1">
    <location>
        <begin position="2"/>
        <end position="114"/>
    </location>
</feature>
<name>A0A0M3UGR4_9MICC</name>
<reference evidence="3" key="1">
    <citation type="submission" date="2015-09" db="EMBL/GenBank/DDBJ databases">
        <title>Complete genome of Arthrobacter alpinus strain R3.8.</title>
        <authorList>
            <person name="See-Too W.S."/>
            <person name="Chan K.G."/>
        </authorList>
    </citation>
    <scope>NUCLEOTIDE SEQUENCE [LARGE SCALE GENOMIC DNA]</scope>
    <source>
        <strain evidence="3">R3.8</strain>
    </source>
</reference>
<dbReference type="InterPro" id="IPR037523">
    <property type="entry name" value="VOC_core"/>
</dbReference>
<dbReference type="CDD" id="cd06587">
    <property type="entry name" value="VOC"/>
    <property type="match status" value="1"/>
</dbReference>
<evidence type="ECO:0000313" key="2">
    <source>
        <dbReference type="EMBL" id="ALE93189.1"/>
    </source>
</evidence>
<proteinExistence type="predicted"/>
<dbReference type="RefSeq" id="WP_062007778.1">
    <property type="nucleotide sequence ID" value="NZ_CP012677.1"/>
</dbReference>
<dbReference type="EMBL" id="CP012677">
    <property type="protein sequence ID" value="ALE93189.1"/>
    <property type="molecule type" value="Genomic_DNA"/>
</dbReference>
<dbReference type="AlphaFoldDB" id="A0A0M3UGR4"/>
<gene>
    <name evidence="2" type="ORF">AOC05_14090</name>
</gene>
<dbReference type="InterPro" id="IPR004360">
    <property type="entry name" value="Glyas_Fos-R_dOase_dom"/>
</dbReference>
<dbReference type="PROSITE" id="PS51819">
    <property type="entry name" value="VOC"/>
    <property type="match status" value="1"/>
</dbReference>
<dbReference type="Proteomes" id="UP000062833">
    <property type="component" value="Chromosome"/>
</dbReference>
<dbReference type="Gene3D" id="3.10.180.10">
    <property type="entry name" value="2,3-Dihydroxybiphenyl 1,2-Dioxygenase, domain 1"/>
    <property type="match status" value="1"/>
</dbReference>
<dbReference type="InterPro" id="IPR029068">
    <property type="entry name" value="Glyas_Bleomycin-R_OHBP_Dase"/>
</dbReference>
<sequence length="116" mass="12795">MKVEAITFGIPVRDLDSSITWYQSAFDLGEPDHFPMEGLAEFNLGAFWLQLALAPELAGRAGISVNISVENAAAERYRFEEKGLVVSEIQRFEGVVEVFELTDPDGNKIGFVTELG</sequence>
<dbReference type="SUPFAM" id="SSF54593">
    <property type="entry name" value="Glyoxalase/Bleomycin resistance protein/Dihydroxybiphenyl dioxygenase"/>
    <property type="match status" value="1"/>
</dbReference>
<organism evidence="2 3">
    <name type="scientific">Arthrobacter alpinus</name>
    <dbReference type="NCBI Taxonomy" id="656366"/>
    <lineage>
        <taxon>Bacteria</taxon>
        <taxon>Bacillati</taxon>
        <taxon>Actinomycetota</taxon>
        <taxon>Actinomycetes</taxon>
        <taxon>Micrococcales</taxon>
        <taxon>Micrococcaceae</taxon>
        <taxon>Arthrobacter</taxon>
    </lineage>
</organism>
<evidence type="ECO:0000259" key="1">
    <source>
        <dbReference type="PROSITE" id="PS51819"/>
    </source>
</evidence>
<evidence type="ECO:0000313" key="3">
    <source>
        <dbReference type="Proteomes" id="UP000062833"/>
    </source>
</evidence>
<accession>A0A0M3UGR4</accession>
<dbReference type="PATRIC" id="fig|656366.3.peg.3038"/>
<dbReference type="OrthoDB" id="2453533at2"/>
<protein>
    <recommendedName>
        <fullName evidence="1">VOC domain-containing protein</fullName>
    </recommendedName>
</protein>
<keyword evidence="3" id="KW-1185">Reference proteome</keyword>